<dbReference type="PROSITE" id="PS50119">
    <property type="entry name" value="ZF_BBOX"/>
    <property type="match status" value="1"/>
</dbReference>
<feature type="domain" description="B box-type" evidence="7">
    <location>
        <begin position="81"/>
        <end position="122"/>
    </location>
</feature>
<dbReference type="Gene3D" id="2.60.120.920">
    <property type="match status" value="1"/>
</dbReference>
<feature type="coiled-coil region" evidence="5">
    <location>
        <begin position="184"/>
        <end position="229"/>
    </location>
</feature>
<dbReference type="Gene3D" id="3.30.160.60">
    <property type="entry name" value="Classic Zinc Finger"/>
    <property type="match status" value="1"/>
</dbReference>
<dbReference type="InterPro" id="IPR013083">
    <property type="entry name" value="Znf_RING/FYVE/PHD"/>
</dbReference>
<keyword evidence="5" id="KW-0175">Coiled coil</keyword>
<evidence type="ECO:0000259" key="8">
    <source>
        <dbReference type="PROSITE" id="PS50188"/>
    </source>
</evidence>
<dbReference type="InterPro" id="IPR017907">
    <property type="entry name" value="Znf_RING_CS"/>
</dbReference>
<feature type="domain" description="B30.2/SPRY" evidence="8">
    <location>
        <begin position="269"/>
        <end position="461"/>
    </location>
</feature>
<keyword evidence="10" id="KW-1185">Reference proteome</keyword>
<dbReference type="PRINTS" id="PR01407">
    <property type="entry name" value="BUTYPHLNCDUF"/>
</dbReference>
<dbReference type="Pfam" id="PF00622">
    <property type="entry name" value="SPRY"/>
    <property type="match status" value="1"/>
</dbReference>
<keyword evidence="3" id="KW-0862">Zinc</keyword>
<reference evidence="9" key="2">
    <citation type="submission" date="2025-08" db="UniProtKB">
        <authorList>
            <consortium name="Ensembl"/>
        </authorList>
    </citation>
    <scope>IDENTIFICATION</scope>
</reference>
<dbReference type="SMART" id="SM00336">
    <property type="entry name" value="BBOX"/>
    <property type="match status" value="1"/>
</dbReference>
<dbReference type="SUPFAM" id="SSF57845">
    <property type="entry name" value="B-box zinc-binding domain"/>
    <property type="match status" value="1"/>
</dbReference>
<dbReference type="InterPro" id="IPR027370">
    <property type="entry name" value="Znf-RING_euk"/>
</dbReference>
<dbReference type="Proteomes" id="UP000314983">
    <property type="component" value="Chromosome 5"/>
</dbReference>
<accession>A0AAY5EYI3</accession>
<dbReference type="SMART" id="SM00184">
    <property type="entry name" value="RING"/>
    <property type="match status" value="1"/>
</dbReference>
<dbReference type="Gene3D" id="3.30.40.10">
    <property type="entry name" value="Zinc/RING finger domain, C3HC4 (zinc finger)"/>
    <property type="match status" value="1"/>
</dbReference>
<dbReference type="InterPro" id="IPR003877">
    <property type="entry name" value="SPRY_dom"/>
</dbReference>
<dbReference type="SMART" id="SM00589">
    <property type="entry name" value="PRY"/>
    <property type="match status" value="1"/>
</dbReference>
<dbReference type="AlphaFoldDB" id="A0AAY5EYI3"/>
<dbReference type="PROSITE" id="PS50188">
    <property type="entry name" value="B302_SPRY"/>
    <property type="match status" value="1"/>
</dbReference>
<evidence type="ECO:0000259" key="7">
    <source>
        <dbReference type="PROSITE" id="PS50119"/>
    </source>
</evidence>
<keyword evidence="2 4" id="KW-0863">Zinc-finger</keyword>
<name>A0AAY5EYI3_ELEEL</name>
<dbReference type="GeneTree" id="ENSGT00970000193390"/>
<evidence type="ECO:0000259" key="6">
    <source>
        <dbReference type="PROSITE" id="PS50089"/>
    </source>
</evidence>
<keyword evidence="1" id="KW-0479">Metal-binding</keyword>
<dbReference type="KEGG" id="eee:113574460"/>
<dbReference type="CDD" id="cd12893">
    <property type="entry name" value="SPRY_PRY_TRIM35"/>
    <property type="match status" value="1"/>
</dbReference>
<dbReference type="Ensembl" id="ENSEEET00000060008.1">
    <property type="protein sequence ID" value="ENSEEEP00000061823.1"/>
    <property type="gene ID" value="ENSEEEG00000025418.1"/>
</dbReference>
<dbReference type="SUPFAM" id="SSF57850">
    <property type="entry name" value="RING/U-box"/>
    <property type="match status" value="1"/>
</dbReference>
<proteinExistence type="predicted"/>
<evidence type="ECO:0000313" key="9">
    <source>
        <dbReference type="Ensembl" id="ENSEEEP00000061823.1"/>
    </source>
</evidence>
<dbReference type="GeneID" id="113574460"/>
<reference evidence="9 10" key="1">
    <citation type="submission" date="2020-05" db="EMBL/GenBank/DDBJ databases">
        <title>Electrophorus electricus (electric eel) genome, fEleEle1, primary haplotype.</title>
        <authorList>
            <person name="Myers G."/>
            <person name="Meyer A."/>
            <person name="Fedrigo O."/>
            <person name="Formenti G."/>
            <person name="Rhie A."/>
            <person name="Tracey A."/>
            <person name="Sims Y."/>
            <person name="Jarvis E.D."/>
        </authorList>
    </citation>
    <scope>NUCLEOTIDE SEQUENCE [LARGE SCALE GENOMIC DNA]</scope>
</reference>
<reference evidence="9" key="3">
    <citation type="submission" date="2025-09" db="UniProtKB">
        <authorList>
            <consortium name="Ensembl"/>
        </authorList>
    </citation>
    <scope>IDENTIFICATION</scope>
</reference>
<dbReference type="InterPro" id="IPR001841">
    <property type="entry name" value="Znf_RING"/>
</dbReference>
<gene>
    <name evidence="9" type="primary">LOC113574460</name>
</gene>
<dbReference type="InterPro" id="IPR003879">
    <property type="entry name" value="Butyrophylin_SPRY"/>
</dbReference>
<dbReference type="InterPro" id="IPR050143">
    <property type="entry name" value="TRIM/RBCC"/>
</dbReference>
<dbReference type="Pfam" id="PF13445">
    <property type="entry name" value="zf-RING_UBOX"/>
    <property type="match status" value="1"/>
</dbReference>
<dbReference type="GO" id="GO:0008270">
    <property type="term" value="F:zinc ion binding"/>
    <property type="evidence" value="ECO:0007669"/>
    <property type="project" value="UniProtKB-KW"/>
</dbReference>
<protein>
    <submittedName>
        <fullName evidence="9">Uncharacterized protein</fullName>
    </submittedName>
</protein>
<dbReference type="Pfam" id="PF13765">
    <property type="entry name" value="PRY"/>
    <property type="match status" value="1"/>
</dbReference>
<sequence length="463" mass="53044">MASFEEELSCSICCGIFNDPVLLSCSHSFCKECLSDAWAKKRAKECPLCRRKSSKDFPPLNLALKQVCEIFKKEKSKQHANERALCDLHQESFKLFCKHDDEPVCVDCVGSTKHREHKFCKLTEAIQEKKDDLMAALHPLKEKLEILEKIKQSCNSTAAYIKNQANQTEAQIKQEFEKLHKFLHQEEEARIAKLREEETEKNQMLEITVQNISRKLDSISESIRSIENEMKAEDISFLLSFNKTKTIVQDNMQAPAPIPVPLIDVARHLNLLKYHVWKKMLSIIQYVPLWLEPLSAHPQLSLSEELTSMSYSIRGTSIPANPERFDLYVFVLGAEGYDSGNHSWEVEVGYKPNCRIGVARASVQRKGHFSVCPKEGLYTIVIRKREFYAGTLPEIHLDFRKRPQRIKVNLDYEKGEVTFSDPSDGAVIFTFKDIFTEKLYPVFGPSKDSAPLRICPRVVTVAN</sequence>
<dbReference type="SUPFAM" id="SSF49899">
    <property type="entry name" value="Concanavalin A-like lectins/glucanases"/>
    <property type="match status" value="1"/>
</dbReference>
<evidence type="ECO:0000256" key="4">
    <source>
        <dbReference type="PROSITE-ProRule" id="PRU00024"/>
    </source>
</evidence>
<dbReference type="InterPro" id="IPR013320">
    <property type="entry name" value="ConA-like_dom_sf"/>
</dbReference>
<evidence type="ECO:0000256" key="5">
    <source>
        <dbReference type="SAM" id="Coils"/>
    </source>
</evidence>
<dbReference type="Pfam" id="PF00643">
    <property type="entry name" value="zf-B_box"/>
    <property type="match status" value="1"/>
</dbReference>
<dbReference type="InterPro" id="IPR043136">
    <property type="entry name" value="B30.2/SPRY_sf"/>
</dbReference>
<evidence type="ECO:0000256" key="3">
    <source>
        <dbReference type="ARBA" id="ARBA00022833"/>
    </source>
</evidence>
<feature type="domain" description="RING-type" evidence="6">
    <location>
        <begin position="10"/>
        <end position="50"/>
    </location>
</feature>
<dbReference type="PANTHER" id="PTHR24103">
    <property type="entry name" value="E3 UBIQUITIN-PROTEIN LIGASE TRIM"/>
    <property type="match status" value="1"/>
</dbReference>
<dbReference type="RefSeq" id="XP_026861208.2">
    <property type="nucleotide sequence ID" value="XM_027005407.2"/>
</dbReference>
<dbReference type="SMART" id="SM00449">
    <property type="entry name" value="SPRY"/>
    <property type="match status" value="1"/>
</dbReference>
<dbReference type="InterPro" id="IPR000315">
    <property type="entry name" value="Znf_B-box"/>
</dbReference>
<dbReference type="PROSITE" id="PS00518">
    <property type="entry name" value="ZF_RING_1"/>
    <property type="match status" value="1"/>
</dbReference>
<evidence type="ECO:0000256" key="1">
    <source>
        <dbReference type="ARBA" id="ARBA00022723"/>
    </source>
</evidence>
<dbReference type="InterPro" id="IPR006574">
    <property type="entry name" value="PRY"/>
</dbReference>
<organism evidence="9 10">
    <name type="scientific">Electrophorus electricus</name>
    <name type="common">Electric eel</name>
    <name type="synonym">Gymnotus electricus</name>
    <dbReference type="NCBI Taxonomy" id="8005"/>
    <lineage>
        <taxon>Eukaryota</taxon>
        <taxon>Metazoa</taxon>
        <taxon>Chordata</taxon>
        <taxon>Craniata</taxon>
        <taxon>Vertebrata</taxon>
        <taxon>Euteleostomi</taxon>
        <taxon>Actinopterygii</taxon>
        <taxon>Neopterygii</taxon>
        <taxon>Teleostei</taxon>
        <taxon>Ostariophysi</taxon>
        <taxon>Gymnotiformes</taxon>
        <taxon>Gymnotoidei</taxon>
        <taxon>Gymnotidae</taxon>
        <taxon>Electrophorus</taxon>
    </lineage>
</organism>
<evidence type="ECO:0000256" key="2">
    <source>
        <dbReference type="ARBA" id="ARBA00022771"/>
    </source>
</evidence>
<dbReference type="InterPro" id="IPR001870">
    <property type="entry name" value="B30.2/SPRY"/>
</dbReference>
<evidence type="ECO:0000313" key="10">
    <source>
        <dbReference type="Proteomes" id="UP000314983"/>
    </source>
</evidence>
<dbReference type="PROSITE" id="PS50089">
    <property type="entry name" value="ZF_RING_2"/>
    <property type="match status" value="1"/>
</dbReference>
<dbReference type="FunFam" id="2.60.120.920:FF:000004">
    <property type="entry name" value="Butyrophilin subfamily 1 member A1"/>
    <property type="match status" value="1"/>
</dbReference>